<name>A0A484NMC1_9ASTE</name>
<keyword evidence="1" id="KW-1133">Transmembrane helix</keyword>
<feature type="transmembrane region" description="Helical" evidence="1">
    <location>
        <begin position="9"/>
        <end position="30"/>
    </location>
</feature>
<keyword evidence="1" id="KW-0472">Membrane</keyword>
<evidence type="ECO:0000256" key="1">
    <source>
        <dbReference type="SAM" id="Phobius"/>
    </source>
</evidence>
<dbReference type="EMBL" id="OOIL02006793">
    <property type="protein sequence ID" value="VFR02133.1"/>
    <property type="molecule type" value="Genomic_DNA"/>
</dbReference>
<proteinExistence type="predicted"/>
<keyword evidence="1" id="KW-0812">Transmembrane</keyword>
<evidence type="ECO:0000313" key="3">
    <source>
        <dbReference type="Proteomes" id="UP000595140"/>
    </source>
</evidence>
<organism evidence="2 3">
    <name type="scientific">Cuscuta campestris</name>
    <dbReference type="NCBI Taxonomy" id="132261"/>
    <lineage>
        <taxon>Eukaryota</taxon>
        <taxon>Viridiplantae</taxon>
        <taxon>Streptophyta</taxon>
        <taxon>Embryophyta</taxon>
        <taxon>Tracheophyta</taxon>
        <taxon>Spermatophyta</taxon>
        <taxon>Magnoliopsida</taxon>
        <taxon>eudicotyledons</taxon>
        <taxon>Gunneridae</taxon>
        <taxon>Pentapetalae</taxon>
        <taxon>asterids</taxon>
        <taxon>lamiids</taxon>
        <taxon>Solanales</taxon>
        <taxon>Convolvulaceae</taxon>
        <taxon>Cuscuteae</taxon>
        <taxon>Cuscuta</taxon>
        <taxon>Cuscuta subgen. Grammica</taxon>
        <taxon>Cuscuta sect. Cleistogrammica</taxon>
    </lineage>
</organism>
<reference evidence="2" key="1">
    <citation type="submission" date="2018-04" db="EMBL/GenBank/DDBJ databases">
        <authorList>
            <person name="Vogel A."/>
        </authorList>
    </citation>
    <scope>NUCLEOTIDE SEQUENCE [LARGE SCALE GENOMIC DNA]</scope>
</reference>
<dbReference type="Proteomes" id="UP000595140">
    <property type="component" value="Unassembled WGS sequence"/>
</dbReference>
<protein>
    <submittedName>
        <fullName evidence="2">Uncharacterized protein</fullName>
    </submittedName>
</protein>
<sequence length="73" mass="8937">MSVRSTKKLGFVCFLLWCLFITSDFLLIMYQRIVDAFEKRLLLECWYTLNLWDNESMDCYFFVFMVTLRLEIL</sequence>
<accession>A0A484NMC1</accession>
<gene>
    <name evidence="2" type="ORF">CCAM_LOCUS43908</name>
</gene>
<dbReference type="AlphaFoldDB" id="A0A484NMC1"/>
<keyword evidence="3" id="KW-1185">Reference proteome</keyword>
<evidence type="ECO:0000313" key="2">
    <source>
        <dbReference type="EMBL" id="VFR02133.1"/>
    </source>
</evidence>